<evidence type="ECO:0000259" key="2">
    <source>
        <dbReference type="PROSITE" id="PS51082"/>
    </source>
</evidence>
<feature type="region of interest" description="Disordered" evidence="1">
    <location>
        <begin position="389"/>
        <end position="422"/>
    </location>
</feature>
<dbReference type="InterPro" id="IPR051412">
    <property type="entry name" value="Formin_Homology_Diaphanous_sf"/>
</dbReference>
<dbReference type="CDD" id="cd21762">
    <property type="entry name" value="WH2"/>
    <property type="match status" value="1"/>
</dbReference>
<feature type="compositionally biased region" description="Pro residues" evidence="1">
    <location>
        <begin position="327"/>
        <end position="344"/>
    </location>
</feature>
<sequence>MDDNYISSPNDFQHMEGTESVEFKRTFALDGIGEDETLRLYLRKAGLSDEIEYLTPEQRRAFIYDIIKSNKMPGYWMPSTMTSPSPYNLSSIATTSSRTSPPPPLRKVSATSNNSSIPPPTLEYATVSASSSSNSLKSLEKSSPIVPRRYEPTPVTPLSPSTFVTSIKGSKYEISGPLNFQHIAGDMTRDRTRNAFDLTMTMNDNVLRKYMLERGITDEDLKGMRKQEIIKNIVQSKFTWMPPKRNANGTSSRNANATSSHHLPDIKYATVSSASDYGLITSPRFSRSKKPMHAPPPPPPTNSVLTTVPVTKKEPSQPILTIEPITKPQPTPAAVPPPPPPPNTKDPFKTDPITQSSLNLLADSFADPRDFPSIEDIYSNKTEMEATARQASVQPRLTLRQAPPPPPSVKQTTITDAPLQPPPPSLVQANKKKSSVIYHSNQSLYSVDEWETEEDTADSQIYGRLNAGSKTPPTPSDSNLYASIKPINKNNLKINADLGGYESVGGRKQFTGPPTPPKPTLKPSFAARASKVGAPPPPAKQNVVSRVPIPRPPPPTGGAPIPPPPPPPTGGAPIPPPPPPPTGGAPIPPPPPPPTGNAPKPPLFGGAYIPPPPPPLTSGPLITSPSGNGAPMPPPPPALNSAANGIRQPTMPTSKNNDIGDPRGALLDSIRKGVTLKKVDQKAATISGMKPRVERKPPATDFLSELKLGITLRRVKDKAHNPYAGEDPDESQA</sequence>
<dbReference type="GO" id="GO:0005884">
    <property type="term" value="C:actin filament"/>
    <property type="evidence" value="ECO:0007669"/>
    <property type="project" value="TreeGrafter"/>
</dbReference>
<dbReference type="AlphaFoldDB" id="A0A0K8UAC3"/>
<dbReference type="EMBL" id="GDHF01028766">
    <property type="protein sequence ID" value="JAI23548.1"/>
    <property type="molecule type" value="Transcribed_RNA"/>
</dbReference>
<gene>
    <name evidence="3" type="ORF">c0_g2_i1</name>
</gene>
<dbReference type="PANTHER" id="PTHR45691:SF6">
    <property type="entry name" value="PROTEIN DIAPHANOUS"/>
    <property type="match status" value="1"/>
</dbReference>
<feature type="compositionally biased region" description="Low complexity" evidence="1">
    <location>
        <begin position="484"/>
        <end position="495"/>
    </location>
</feature>
<feature type="compositionally biased region" description="Pro residues" evidence="1">
    <location>
        <begin position="549"/>
        <end position="602"/>
    </location>
</feature>
<feature type="region of interest" description="Disordered" evidence="1">
    <location>
        <begin position="282"/>
        <end position="353"/>
    </location>
</feature>
<dbReference type="GO" id="GO:0030041">
    <property type="term" value="P:actin filament polymerization"/>
    <property type="evidence" value="ECO:0007669"/>
    <property type="project" value="TreeGrafter"/>
</dbReference>
<dbReference type="GO" id="GO:0003779">
    <property type="term" value="F:actin binding"/>
    <property type="evidence" value="ECO:0007669"/>
    <property type="project" value="InterPro"/>
</dbReference>
<feature type="region of interest" description="Disordered" evidence="1">
    <location>
        <begin position="87"/>
        <end position="153"/>
    </location>
</feature>
<accession>A0A0K8UAC3</accession>
<feature type="compositionally biased region" description="Low complexity" evidence="1">
    <location>
        <begin position="90"/>
        <end position="99"/>
    </location>
</feature>
<proteinExistence type="predicted"/>
<dbReference type="InterPro" id="IPR003124">
    <property type="entry name" value="WH2_dom"/>
</dbReference>
<reference evidence="3" key="1">
    <citation type="submission" date="2015-06" db="EMBL/GenBank/DDBJ databases">
        <authorList>
            <person name="Hoefler B.C."/>
            <person name="Straight P.D."/>
        </authorList>
    </citation>
    <scope>NUCLEOTIDE SEQUENCE</scope>
</reference>
<feature type="compositionally biased region" description="Low complexity" evidence="1">
    <location>
        <begin position="618"/>
        <end position="630"/>
    </location>
</feature>
<dbReference type="PROSITE" id="PS51082">
    <property type="entry name" value="WH2"/>
    <property type="match status" value="1"/>
</dbReference>
<dbReference type="PANTHER" id="PTHR45691">
    <property type="entry name" value="PROTEIN DIAPHANOUS"/>
    <property type="match status" value="1"/>
</dbReference>
<dbReference type="OrthoDB" id="8039211at2759"/>
<evidence type="ECO:0000256" key="1">
    <source>
        <dbReference type="SAM" id="MobiDB-lite"/>
    </source>
</evidence>
<name>A0A0K8UAC3_BACLA</name>
<feature type="domain" description="WH2" evidence="2">
    <location>
        <begin position="662"/>
        <end position="679"/>
    </location>
</feature>
<feature type="compositionally biased region" description="Polar residues" evidence="1">
    <location>
        <begin position="468"/>
        <end position="481"/>
    </location>
</feature>
<dbReference type="SMART" id="SM00246">
    <property type="entry name" value="WH2"/>
    <property type="match status" value="2"/>
</dbReference>
<evidence type="ECO:0000313" key="3">
    <source>
        <dbReference type="EMBL" id="JAI23548.1"/>
    </source>
</evidence>
<dbReference type="Pfam" id="PF02205">
    <property type="entry name" value="WH2"/>
    <property type="match status" value="1"/>
</dbReference>
<protein>
    <recommendedName>
        <fullName evidence="2">WH2 domain-containing protein</fullName>
    </recommendedName>
</protein>
<feature type="region of interest" description="Disordered" evidence="1">
    <location>
        <begin position="449"/>
        <end position="665"/>
    </location>
</feature>
<feature type="compositionally biased region" description="Low complexity" evidence="1">
    <location>
        <begin position="128"/>
        <end position="143"/>
    </location>
</feature>
<organism evidence="3">
    <name type="scientific">Bactrocera latifrons</name>
    <name type="common">Malaysian fruit fly</name>
    <name type="synonym">Chaetodacus latifrons</name>
    <dbReference type="NCBI Taxonomy" id="174628"/>
    <lineage>
        <taxon>Eukaryota</taxon>
        <taxon>Metazoa</taxon>
        <taxon>Ecdysozoa</taxon>
        <taxon>Arthropoda</taxon>
        <taxon>Hexapoda</taxon>
        <taxon>Insecta</taxon>
        <taxon>Pterygota</taxon>
        <taxon>Neoptera</taxon>
        <taxon>Endopterygota</taxon>
        <taxon>Diptera</taxon>
        <taxon>Brachycera</taxon>
        <taxon>Muscomorpha</taxon>
        <taxon>Tephritoidea</taxon>
        <taxon>Tephritidae</taxon>
        <taxon>Bactrocera</taxon>
        <taxon>Bactrocera</taxon>
    </lineage>
</organism>